<dbReference type="SUPFAM" id="SSF52540">
    <property type="entry name" value="P-loop containing nucleoside triphosphate hydrolases"/>
    <property type="match status" value="1"/>
</dbReference>
<dbReference type="EMBL" id="KN820891">
    <property type="protein sequence ID" value="KIJ05554.1"/>
    <property type="molecule type" value="Genomic_DNA"/>
</dbReference>
<keyword evidence="1" id="KW-0547">Nucleotide-binding</keyword>
<dbReference type="Proteomes" id="UP000053647">
    <property type="component" value="Unassembled WGS sequence"/>
</dbReference>
<accession>A0A0C9SM49</accession>
<name>A0A0C9SM49_PAXIN</name>
<dbReference type="GO" id="GO:0005524">
    <property type="term" value="F:ATP binding"/>
    <property type="evidence" value="ECO:0007669"/>
    <property type="project" value="InterPro"/>
</dbReference>
<dbReference type="AlphaFoldDB" id="A0A0C9SM49"/>
<protein>
    <recommendedName>
        <fullName evidence="2">Helicase ATP-binding domain-containing protein</fullName>
    </recommendedName>
</protein>
<gene>
    <name evidence="3" type="ORF">PAXINDRAFT_21201</name>
</gene>
<dbReference type="SMART" id="SM00487">
    <property type="entry name" value="DEXDc"/>
    <property type="match status" value="1"/>
</dbReference>
<dbReference type="PROSITE" id="PS51192">
    <property type="entry name" value="HELICASE_ATP_BIND_1"/>
    <property type="match status" value="1"/>
</dbReference>
<dbReference type="InterPro" id="IPR014001">
    <property type="entry name" value="Helicase_ATP-bd"/>
</dbReference>
<dbReference type="InterPro" id="IPR027417">
    <property type="entry name" value="P-loop_NTPase"/>
</dbReference>
<dbReference type="OrthoDB" id="416741at2759"/>
<sequence length="238" mass="26729">MTVTKSIATTTTTTIQGHTVTVNETILPRKYQEEIFRRAQEHNIIAALDTGSGKTLISILLIKWVVLQPKSIAKVVVFLVPKVALVEQQADFISSQTPLRVRKFHGSLDLELSDRANWKSSFENADVVVMTAQIFLNILTHSHWSIDRVSLIIFDECHHTRKNHAYNGIMREYFQVHPAERPKVFGMTASPIWNPKDAEGSLLTLEKNLDATVIAVREHVSELLENSPRPVEGVPSSA</sequence>
<feature type="domain" description="Helicase ATP-binding" evidence="2">
    <location>
        <begin position="35"/>
        <end position="209"/>
    </location>
</feature>
<dbReference type="PANTHER" id="PTHR14074">
    <property type="entry name" value="HELICASE WITH DEATH DOMAIN-RELATED"/>
    <property type="match status" value="1"/>
</dbReference>
<keyword evidence="1" id="KW-0347">Helicase</keyword>
<dbReference type="InterPro" id="IPR051363">
    <property type="entry name" value="RLR_Helicase"/>
</dbReference>
<dbReference type="CDD" id="cd18034">
    <property type="entry name" value="DEXHc_dicer"/>
    <property type="match status" value="1"/>
</dbReference>
<organism evidence="3 4">
    <name type="scientific">Paxillus involutus ATCC 200175</name>
    <dbReference type="NCBI Taxonomy" id="664439"/>
    <lineage>
        <taxon>Eukaryota</taxon>
        <taxon>Fungi</taxon>
        <taxon>Dikarya</taxon>
        <taxon>Basidiomycota</taxon>
        <taxon>Agaricomycotina</taxon>
        <taxon>Agaricomycetes</taxon>
        <taxon>Agaricomycetidae</taxon>
        <taxon>Boletales</taxon>
        <taxon>Paxilineae</taxon>
        <taxon>Paxillaceae</taxon>
        <taxon>Paxillus</taxon>
    </lineage>
</organism>
<dbReference type="GO" id="GO:0016787">
    <property type="term" value="F:hydrolase activity"/>
    <property type="evidence" value="ECO:0007669"/>
    <property type="project" value="InterPro"/>
</dbReference>
<evidence type="ECO:0000259" key="2">
    <source>
        <dbReference type="PROSITE" id="PS51192"/>
    </source>
</evidence>
<evidence type="ECO:0000313" key="4">
    <source>
        <dbReference type="Proteomes" id="UP000053647"/>
    </source>
</evidence>
<reference evidence="3 4" key="1">
    <citation type="submission" date="2014-06" db="EMBL/GenBank/DDBJ databases">
        <authorList>
            <consortium name="DOE Joint Genome Institute"/>
            <person name="Kuo A."/>
            <person name="Kohler A."/>
            <person name="Nagy L.G."/>
            <person name="Floudas D."/>
            <person name="Copeland A."/>
            <person name="Barry K.W."/>
            <person name="Cichocki N."/>
            <person name="Veneault-Fourrey C."/>
            <person name="LaButti K."/>
            <person name="Lindquist E.A."/>
            <person name="Lipzen A."/>
            <person name="Lundell T."/>
            <person name="Morin E."/>
            <person name="Murat C."/>
            <person name="Sun H."/>
            <person name="Tunlid A."/>
            <person name="Henrissat B."/>
            <person name="Grigoriev I.V."/>
            <person name="Hibbett D.S."/>
            <person name="Martin F."/>
            <person name="Nordberg H.P."/>
            <person name="Cantor M.N."/>
            <person name="Hua S.X."/>
        </authorList>
    </citation>
    <scope>NUCLEOTIDE SEQUENCE [LARGE SCALE GENOMIC DNA]</scope>
    <source>
        <strain evidence="3 4">ATCC 200175</strain>
    </source>
</reference>
<dbReference type="GO" id="GO:0003677">
    <property type="term" value="F:DNA binding"/>
    <property type="evidence" value="ECO:0007669"/>
    <property type="project" value="InterPro"/>
</dbReference>
<keyword evidence="1" id="KW-0067">ATP-binding</keyword>
<dbReference type="PANTHER" id="PTHR14074:SF16">
    <property type="entry name" value="ANTIVIRAL INNATE IMMUNE RESPONSE RECEPTOR RIG-I"/>
    <property type="match status" value="1"/>
</dbReference>
<dbReference type="GO" id="GO:0005737">
    <property type="term" value="C:cytoplasm"/>
    <property type="evidence" value="ECO:0007669"/>
    <property type="project" value="TreeGrafter"/>
</dbReference>
<evidence type="ECO:0000256" key="1">
    <source>
        <dbReference type="ARBA" id="ARBA00022806"/>
    </source>
</evidence>
<evidence type="ECO:0000313" key="3">
    <source>
        <dbReference type="EMBL" id="KIJ05554.1"/>
    </source>
</evidence>
<keyword evidence="1" id="KW-0378">Hydrolase</keyword>
<dbReference type="HOGENOM" id="CLU_080317_0_0_1"/>
<dbReference type="GO" id="GO:0004386">
    <property type="term" value="F:helicase activity"/>
    <property type="evidence" value="ECO:0007669"/>
    <property type="project" value="UniProtKB-KW"/>
</dbReference>
<dbReference type="Gene3D" id="3.40.50.300">
    <property type="entry name" value="P-loop containing nucleotide triphosphate hydrolases"/>
    <property type="match status" value="1"/>
</dbReference>
<dbReference type="Pfam" id="PF04851">
    <property type="entry name" value="ResIII"/>
    <property type="match status" value="1"/>
</dbReference>
<proteinExistence type="predicted"/>
<dbReference type="InterPro" id="IPR006935">
    <property type="entry name" value="Helicase/UvrB_N"/>
</dbReference>
<reference evidence="4" key="2">
    <citation type="submission" date="2015-01" db="EMBL/GenBank/DDBJ databases">
        <title>Evolutionary Origins and Diversification of the Mycorrhizal Mutualists.</title>
        <authorList>
            <consortium name="DOE Joint Genome Institute"/>
            <consortium name="Mycorrhizal Genomics Consortium"/>
            <person name="Kohler A."/>
            <person name="Kuo A."/>
            <person name="Nagy L.G."/>
            <person name="Floudas D."/>
            <person name="Copeland A."/>
            <person name="Barry K.W."/>
            <person name="Cichocki N."/>
            <person name="Veneault-Fourrey C."/>
            <person name="LaButti K."/>
            <person name="Lindquist E.A."/>
            <person name="Lipzen A."/>
            <person name="Lundell T."/>
            <person name="Morin E."/>
            <person name="Murat C."/>
            <person name="Riley R."/>
            <person name="Ohm R."/>
            <person name="Sun H."/>
            <person name="Tunlid A."/>
            <person name="Henrissat B."/>
            <person name="Grigoriev I.V."/>
            <person name="Hibbett D.S."/>
            <person name="Martin F."/>
        </authorList>
    </citation>
    <scope>NUCLEOTIDE SEQUENCE [LARGE SCALE GENOMIC DNA]</scope>
    <source>
        <strain evidence="4">ATCC 200175</strain>
    </source>
</reference>
<keyword evidence="4" id="KW-1185">Reference proteome</keyword>